<dbReference type="OrthoDB" id="6372241at2"/>
<protein>
    <submittedName>
        <fullName evidence="1">Uncharacterized protein</fullName>
    </submittedName>
</protein>
<dbReference type="PROSITE" id="PS51257">
    <property type="entry name" value="PROKAR_LIPOPROTEIN"/>
    <property type="match status" value="1"/>
</dbReference>
<dbReference type="EMBL" id="APLQ01000014">
    <property type="protein sequence ID" value="ENO14068.1"/>
    <property type="molecule type" value="Genomic_DNA"/>
</dbReference>
<sequence>MTKLTYGLAFSLPLLLIGCGGGGGGSSSSSDGGNDGTSTAACRSIDELPGNAKATGRYEGSLTMKGVEYTNAYAFIGPDGKFRLIAGSGTPGQVSYISGQFENGDSTLADPDATAYFANDGDATQEPVDIAGTFDSKSEISLTSDDALAVQANMDYVEPPSGHCMESGGFSDTYTDSATNTEEPTSLTFGTDNTVTGQTIYNCRVSGNVDSYTVEGGLFFANLELSNCEQAGFDGNYQAIGGFVFDQTGTSRLVNMIIENDEFALYSQLER</sequence>
<comment type="caution">
    <text evidence="1">The sequence shown here is derived from an EMBL/GenBank/DDBJ whole genome shotgun (WGS) entry which is preliminary data.</text>
</comment>
<evidence type="ECO:0000313" key="2">
    <source>
        <dbReference type="Proteomes" id="UP000013165"/>
    </source>
</evidence>
<dbReference type="PATRIC" id="fig|626887.3.peg.4357"/>
<dbReference type="RefSeq" id="WP_004582288.1">
    <property type="nucleotide sequence ID" value="NZ_AP028878.1"/>
</dbReference>
<reference evidence="1 2" key="1">
    <citation type="journal article" date="2013" name="Genome Announc.">
        <title>Genome Sequence of the Polycyclic Aromatic Hydrocarbon-Degrading Bacterium Strain Marinobacter nanhaiticus D15-8WT.</title>
        <authorList>
            <person name="Cui Z."/>
            <person name="Gao W."/>
            <person name="Li Q."/>
            <person name="Xu G."/>
            <person name="Zheng L."/>
        </authorList>
    </citation>
    <scope>NUCLEOTIDE SEQUENCE [LARGE SCALE GENOMIC DNA]</scope>
    <source>
        <strain evidence="1 2">D15-8W</strain>
    </source>
</reference>
<dbReference type="Proteomes" id="UP000013165">
    <property type="component" value="Unassembled WGS sequence"/>
</dbReference>
<evidence type="ECO:0000313" key="1">
    <source>
        <dbReference type="EMBL" id="ENO14068.1"/>
    </source>
</evidence>
<dbReference type="HOGENOM" id="CLU_1026029_0_0_6"/>
<keyword evidence="2" id="KW-1185">Reference proteome</keyword>
<dbReference type="AlphaFoldDB" id="N6WZ74"/>
<gene>
    <name evidence="1" type="ORF">J057_21780</name>
</gene>
<accession>N6WZ74</accession>
<name>N6WZ74_9GAMM</name>
<proteinExistence type="predicted"/>
<organism evidence="1 2">
    <name type="scientific">Marinobacter nanhaiticus D15-8W</name>
    <dbReference type="NCBI Taxonomy" id="626887"/>
    <lineage>
        <taxon>Bacteria</taxon>
        <taxon>Pseudomonadati</taxon>
        <taxon>Pseudomonadota</taxon>
        <taxon>Gammaproteobacteria</taxon>
        <taxon>Pseudomonadales</taxon>
        <taxon>Marinobacteraceae</taxon>
        <taxon>Marinobacter</taxon>
    </lineage>
</organism>